<evidence type="ECO:0000313" key="2">
    <source>
        <dbReference type="EMBL" id="KAF2799582.1"/>
    </source>
</evidence>
<protein>
    <recommendedName>
        <fullName evidence="4">F-box domain-containing protein</fullName>
    </recommendedName>
</protein>
<dbReference type="AlphaFoldDB" id="A0A6A6XSY0"/>
<reference evidence="2" key="1">
    <citation type="journal article" date="2020" name="Stud. Mycol.">
        <title>101 Dothideomycetes genomes: a test case for predicting lifestyles and emergence of pathogens.</title>
        <authorList>
            <person name="Haridas S."/>
            <person name="Albert R."/>
            <person name="Binder M."/>
            <person name="Bloem J."/>
            <person name="Labutti K."/>
            <person name="Salamov A."/>
            <person name="Andreopoulos B."/>
            <person name="Baker S."/>
            <person name="Barry K."/>
            <person name="Bills G."/>
            <person name="Bluhm B."/>
            <person name="Cannon C."/>
            <person name="Castanera R."/>
            <person name="Culley D."/>
            <person name="Daum C."/>
            <person name="Ezra D."/>
            <person name="Gonzalez J."/>
            <person name="Henrissat B."/>
            <person name="Kuo A."/>
            <person name="Liang C."/>
            <person name="Lipzen A."/>
            <person name="Lutzoni F."/>
            <person name="Magnuson J."/>
            <person name="Mondo S."/>
            <person name="Nolan M."/>
            <person name="Ohm R."/>
            <person name="Pangilinan J."/>
            <person name="Park H.-J."/>
            <person name="Ramirez L."/>
            <person name="Alfaro M."/>
            <person name="Sun H."/>
            <person name="Tritt A."/>
            <person name="Yoshinaga Y."/>
            <person name="Zwiers L.-H."/>
            <person name="Turgeon B."/>
            <person name="Goodwin S."/>
            <person name="Spatafora J."/>
            <person name="Crous P."/>
            <person name="Grigoriev I."/>
        </authorList>
    </citation>
    <scope>NUCLEOTIDE SEQUENCE</scope>
    <source>
        <strain evidence="2">CBS 109.77</strain>
    </source>
</reference>
<dbReference type="EMBL" id="MU001762">
    <property type="protein sequence ID" value="KAF2799582.1"/>
    <property type="molecule type" value="Genomic_DNA"/>
</dbReference>
<keyword evidence="3" id="KW-1185">Reference proteome</keyword>
<name>A0A6A6XSY0_9PLEO</name>
<organism evidence="2 3">
    <name type="scientific">Melanomma pulvis-pyrius CBS 109.77</name>
    <dbReference type="NCBI Taxonomy" id="1314802"/>
    <lineage>
        <taxon>Eukaryota</taxon>
        <taxon>Fungi</taxon>
        <taxon>Dikarya</taxon>
        <taxon>Ascomycota</taxon>
        <taxon>Pezizomycotina</taxon>
        <taxon>Dothideomycetes</taxon>
        <taxon>Pleosporomycetidae</taxon>
        <taxon>Pleosporales</taxon>
        <taxon>Melanommataceae</taxon>
        <taxon>Melanomma</taxon>
    </lineage>
</organism>
<evidence type="ECO:0000313" key="3">
    <source>
        <dbReference type="Proteomes" id="UP000799757"/>
    </source>
</evidence>
<accession>A0A6A6XSY0</accession>
<dbReference type="OrthoDB" id="4413570at2759"/>
<feature type="compositionally biased region" description="Acidic residues" evidence="1">
    <location>
        <begin position="395"/>
        <end position="434"/>
    </location>
</feature>
<gene>
    <name evidence="2" type="ORF">K505DRAFT_370891</name>
</gene>
<feature type="region of interest" description="Disordered" evidence="1">
    <location>
        <begin position="390"/>
        <end position="434"/>
    </location>
</feature>
<evidence type="ECO:0000256" key="1">
    <source>
        <dbReference type="SAM" id="MobiDB-lite"/>
    </source>
</evidence>
<evidence type="ECO:0008006" key="4">
    <source>
        <dbReference type="Google" id="ProtNLM"/>
    </source>
</evidence>
<sequence length="460" mass="51500">MANLDQTPPILALPLELRELIYKEVLSNPSQGPQLLQSCHEIYAEGNKFLFQRPILFRGQIALYHWLDQVPETHLHHVTEITLELQNVDMRPLLSPIASTASTSSTSKLLTWELHELELDRLDQALRRLQNIKTFTIRALPERQSFLYREFLAKVLESLGSLYPNLSSLSLQGNLHHQSLSFLSSLQELSSLSFDGFSSSSPVETASILSNLTHLTNLSLVCQHTLLTPTTHMHSSFTSKRQSLTTPVFLAMRQLASLSLNETMHPATTTSLFFTPEVLTPLRDHTSLNSLSIRLSHAPNTETLEAFEDFLEHALAIHRLELDWPGLEPEVLETYALLSETVRDVWMRCEGLEMAFDVLYLIMESREAGGLKGLERVVLMRGAWSEVVGGIVGGTEDEDDDVNEEHEGVEDKDEGDEGSEGDTDLDDDSTLGETDEINVARVKRSLNALGVQVSWCTESA</sequence>
<dbReference type="Proteomes" id="UP000799757">
    <property type="component" value="Unassembled WGS sequence"/>
</dbReference>
<proteinExistence type="predicted"/>